<dbReference type="FunFam" id="2.60.40.10:FF:000523">
    <property type="entry name" value="obscurin isoform X4"/>
    <property type="match status" value="1"/>
</dbReference>
<feature type="domain" description="Ig-like" evidence="28">
    <location>
        <begin position="1835"/>
        <end position="2010"/>
    </location>
</feature>
<feature type="domain" description="Ig-like" evidence="28">
    <location>
        <begin position="4694"/>
        <end position="4785"/>
    </location>
</feature>
<feature type="domain" description="Ig-like" evidence="28">
    <location>
        <begin position="1554"/>
        <end position="1655"/>
    </location>
</feature>
<evidence type="ECO:0000256" key="6">
    <source>
        <dbReference type="ARBA" id="ARBA00022443"/>
    </source>
</evidence>
<keyword evidence="15" id="KW-0067">ATP-binding</keyword>
<dbReference type="Proteomes" id="UP000579812">
    <property type="component" value="Unassembled WGS sequence"/>
</dbReference>
<dbReference type="InterPro" id="IPR003598">
    <property type="entry name" value="Ig_sub2"/>
</dbReference>
<dbReference type="InterPro" id="IPR003006">
    <property type="entry name" value="Ig/MHC_CS"/>
</dbReference>
<dbReference type="GO" id="GO:0003007">
    <property type="term" value="P:heart morphogenesis"/>
    <property type="evidence" value="ECO:0007669"/>
    <property type="project" value="UniProtKB-ARBA"/>
</dbReference>
<feature type="compositionally biased region" description="Low complexity" evidence="24">
    <location>
        <begin position="6390"/>
        <end position="6401"/>
    </location>
</feature>
<feature type="domain" description="Ig-like" evidence="28">
    <location>
        <begin position="3262"/>
        <end position="3334"/>
    </location>
</feature>
<dbReference type="CDD" id="cd20971">
    <property type="entry name" value="IgI_1_Titin-A168_like"/>
    <property type="match status" value="1"/>
</dbReference>
<feature type="domain" description="PH" evidence="26">
    <location>
        <begin position="5958"/>
        <end position="6067"/>
    </location>
</feature>
<evidence type="ECO:0000259" key="26">
    <source>
        <dbReference type="PROSITE" id="PS50003"/>
    </source>
</evidence>
<feature type="domain" description="Ig-like" evidence="28">
    <location>
        <begin position="1121"/>
        <end position="1192"/>
    </location>
</feature>
<dbReference type="InterPro" id="IPR013106">
    <property type="entry name" value="Ig_V-set"/>
</dbReference>
<evidence type="ECO:0000256" key="19">
    <source>
        <dbReference type="ARBA" id="ARBA00023242"/>
    </source>
</evidence>
<evidence type="ECO:0000256" key="22">
    <source>
        <dbReference type="ARBA" id="ARBA00048679"/>
    </source>
</evidence>
<name>A0A7J6BL49_9TELE</name>
<evidence type="ECO:0000256" key="14">
    <source>
        <dbReference type="ARBA" id="ARBA00022777"/>
    </source>
</evidence>
<dbReference type="FunFam" id="2.60.40.10:FF:000599">
    <property type="entry name" value="obscurin isoform X3"/>
    <property type="match status" value="1"/>
</dbReference>
<evidence type="ECO:0000256" key="24">
    <source>
        <dbReference type="SAM" id="MobiDB-lite"/>
    </source>
</evidence>
<dbReference type="GO" id="GO:0005516">
    <property type="term" value="F:calmodulin binding"/>
    <property type="evidence" value="ECO:0007669"/>
    <property type="project" value="UniProtKB-KW"/>
</dbReference>
<feature type="domain" description="Ig-like" evidence="28">
    <location>
        <begin position="2282"/>
        <end position="2373"/>
    </location>
</feature>
<dbReference type="Gene3D" id="2.30.29.30">
    <property type="entry name" value="Pleckstrin-homology domain (PH domain)/Phosphotyrosine-binding domain (PTB)"/>
    <property type="match status" value="1"/>
</dbReference>
<feature type="region of interest" description="Disordered" evidence="24">
    <location>
        <begin position="5109"/>
        <end position="5128"/>
    </location>
</feature>
<feature type="domain" description="Ig-like" evidence="28">
    <location>
        <begin position="10"/>
        <end position="96"/>
    </location>
</feature>
<dbReference type="InterPro" id="IPR001849">
    <property type="entry name" value="PH_domain"/>
</dbReference>
<feature type="domain" description="Ig-like" evidence="28">
    <location>
        <begin position="2103"/>
        <end position="2188"/>
    </location>
</feature>
<feature type="region of interest" description="Disordered" evidence="24">
    <location>
        <begin position="4789"/>
        <end position="4815"/>
    </location>
</feature>
<dbReference type="InterPro" id="IPR036028">
    <property type="entry name" value="SH3-like_dom_sf"/>
</dbReference>
<feature type="domain" description="Ig-like" evidence="28">
    <location>
        <begin position="1659"/>
        <end position="1742"/>
    </location>
</feature>
<reference evidence="30 31" key="1">
    <citation type="submission" date="2020-04" db="EMBL/GenBank/DDBJ databases">
        <title>Chromosome-level genome assembly of a cyprinid fish Onychostoma macrolepis by integration of Nanopore Sequencing, Bionano and Hi-C technology.</title>
        <authorList>
            <person name="Wang D."/>
        </authorList>
    </citation>
    <scope>NUCLEOTIDE SEQUENCE [LARGE SCALE GENOMIC DNA]</scope>
    <source>
        <strain evidence="30">SWU-2019</strain>
        <tissue evidence="30">Muscle</tissue>
    </source>
</reference>
<dbReference type="GO" id="GO:0004674">
    <property type="term" value="F:protein serine/threonine kinase activity"/>
    <property type="evidence" value="ECO:0007669"/>
    <property type="project" value="UniProtKB-KW"/>
</dbReference>
<feature type="domain" description="Fibronectin type-III" evidence="29">
    <location>
        <begin position="551"/>
        <end position="646"/>
    </location>
</feature>
<dbReference type="Pfam" id="PF00041">
    <property type="entry name" value="fn3"/>
    <property type="match status" value="2"/>
</dbReference>
<evidence type="ECO:0000256" key="10">
    <source>
        <dbReference type="ARBA" id="ARBA00022679"/>
    </source>
</evidence>
<evidence type="ECO:0000313" key="31">
    <source>
        <dbReference type="Proteomes" id="UP000579812"/>
    </source>
</evidence>
<dbReference type="SMART" id="SM00408">
    <property type="entry name" value="IGc2"/>
    <property type="match status" value="45"/>
</dbReference>
<dbReference type="Pfam" id="PF22697">
    <property type="entry name" value="SOS1_NGEF_PH"/>
    <property type="match status" value="1"/>
</dbReference>
<feature type="domain" description="Ig-like" evidence="28">
    <location>
        <begin position="5463"/>
        <end position="5557"/>
    </location>
</feature>
<feature type="compositionally biased region" description="Low complexity" evidence="24">
    <location>
        <begin position="5073"/>
        <end position="5084"/>
    </location>
</feature>
<dbReference type="Gene3D" id="2.60.40.10">
    <property type="entry name" value="Immunoglobulins"/>
    <property type="match status" value="58"/>
</dbReference>
<dbReference type="FunFam" id="2.60.40.10:FF:000050">
    <property type="entry name" value="Titin isoform B"/>
    <property type="match status" value="3"/>
</dbReference>
<comment type="catalytic activity">
    <reaction evidence="21">
        <text>L-threonyl-[protein] + ATP = O-phospho-L-threonyl-[protein] + ADP + H(+)</text>
        <dbReference type="Rhea" id="RHEA:46608"/>
        <dbReference type="Rhea" id="RHEA-COMP:11060"/>
        <dbReference type="Rhea" id="RHEA-COMP:11605"/>
        <dbReference type="ChEBI" id="CHEBI:15378"/>
        <dbReference type="ChEBI" id="CHEBI:30013"/>
        <dbReference type="ChEBI" id="CHEBI:30616"/>
        <dbReference type="ChEBI" id="CHEBI:61977"/>
        <dbReference type="ChEBI" id="CHEBI:456216"/>
        <dbReference type="EC" id="2.7.11.1"/>
    </reaction>
</comment>
<dbReference type="SUPFAM" id="SSF50044">
    <property type="entry name" value="SH3-domain"/>
    <property type="match status" value="1"/>
</dbReference>
<evidence type="ECO:0000256" key="4">
    <source>
        <dbReference type="ARBA" id="ARBA00006692"/>
    </source>
</evidence>
<evidence type="ECO:0000256" key="16">
    <source>
        <dbReference type="ARBA" id="ARBA00022842"/>
    </source>
</evidence>
<dbReference type="InterPro" id="IPR003961">
    <property type="entry name" value="FN3_dom"/>
</dbReference>
<feature type="domain" description="Ig-like" evidence="28">
    <location>
        <begin position="1465"/>
        <end position="1546"/>
    </location>
</feature>
<dbReference type="SMART" id="SM00409">
    <property type="entry name" value="IG"/>
    <property type="match status" value="54"/>
</dbReference>
<dbReference type="FunFam" id="2.60.40.10:FF:000866">
    <property type="entry name" value="Obscurin, cytoskeletal calmodulin and titin-interacting RhoGEF"/>
    <property type="match status" value="1"/>
</dbReference>
<dbReference type="SMART" id="SM00233">
    <property type="entry name" value="PH"/>
    <property type="match status" value="1"/>
</dbReference>
<feature type="domain" description="Ig-like" evidence="28">
    <location>
        <begin position="3796"/>
        <end position="3868"/>
    </location>
</feature>
<dbReference type="FunFam" id="2.60.40.10:FF:000032">
    <property type="entry name" value="palladin isoform X1"/>
    <property type="match status" value="3"/>
</dbReference>
<comment type="caution">
    <text evidence="30">The sequence shown here is derived from an EMBL/GenBank/DDBJ whole genome shotgun (WGS) entry which is preliminary data.</text>
</comment>
<keyword evidence="31" id="KW-1185">Reference proteome</keyword>
<dbReference type="SMART" id="SM00325">
    <property type="entry name" value="RhoGEF"/>
    <property type="match status" value="1"/>
</dbReference>
<comment type="similarity">
    <text evidence="4">Belongs to the protein kinase superfamily. CAMK Ser/Thr protein kinase family.</text>
</comment>
<dbReference type="SMART" id="SM00406">
    <property type="entry name" value="IGv"/>
    <property type="match status" value="24"/>
</dbReference>
<dbReference type="InterPro" id="IPR000048">
    <property type="entry name" value="IQ_motif_EF-hand-BS"/>
</dbReference>
<evidence type="ECO:0000256" key="18">
    <source>
        <dbReference type="ARBA" id="ARBA00023157"/>
    </source>
</evidence>
<dbReference type="PROSITE" id="PS50853">
    <property type="entry name" value="FN3"/>
    <property type="match status" value="2"/>
</dbReference>
<dbReference type="Pfam" id="PF07679">
    <property type="entry name" value="I-set"/>
    <property type="match status" value="53"/>
</dbReference>
<feature type="domain" description="Ig-like" evidence="28">
    <location>
        <begin position="2819"/>
        <end position="2903"/>
    </location>
</feature>
<dbReference type="EMBL" id="JAAMOB010000024">
    <property type="protein sequence ID" value="KAF4095636.1"/>
    <property type="molecule type" value="Genomic_DNA"/>
</dbReference>
<dbReference type="FunFam" id="2.60.40.10:FF:000707">
    <property type="entry name" value="Obscurin, cytoskeletal calmodulin and titin-interacting RhoGEF"/>
    <property type="match status" value="1"/>
</dbReference>
<dbReference type="GO" id="GO:0005085">
    <property type="term" value="F:guanyl-nucleotide exchange factor activity"/>
    <property type="evidence" value="ECO:0007669"/>
    <property type="project" value="InterPro"/>
</dbReference>
<keyword evidence="20" id="KW-0393">Immunoglobulin domain</keyword>
<dbReference type="InterPro" id="IPR013783">
    <property type="entry name" value="Ig-like_fold"/>
</dbReference>
<dbReference type="CDD" id="cd00063">
    <property type="entry name" value="FN3"/>
    <property type="match status" value="2"/>
</dbReference>
<proteinExistence type="inferred from homology"/>
<feature type="domain" description="Ig-like" evidence="28">
    <location>
        <begin position="3885"/>
        <end position="3969"/>
    </location>
</feature>
<dbReference type="InterPro" id="IPR035899">
    <property type="entry name" value="DBL_dom_sf"/>
</dbReference>
<dbReference type="FunFam" id="2.60.40.10:FF:001066">
    <property type="entry name" value="Obscurin-like protein 1 isoform 3"/>
    <property type="match status" value="7"/>
</dbReference>
<feature type="domain" description="Ig-like" evidence="28">
    <location>
        <begin position="5349"/>
        <end position="5438"/>
    </location>
</feature>
<feature type="region of interest" description="Disordered" evidence="24">
    <location>
        <begin position="6306"/>
        <end position="6341"/>
    </location>
</feature>
<feature type="domain" description="Ig-like" evidence="28">
    <location>
        <begin position="3618"/>
        <end position="3706"/>
    </location>
</feature>
<dbReference type="FunFam" id="2.60.40.10:FF:000421">
    <property type="entry name" value="LOW QUALITY PROTEIN: obscurin"/>
    <property type="match status" value="2"/>
</dbReference>
<feature type="domain" description="Ig-like" evidence="28">
    <location>
        <begin position="3086"/>
        <end position="3170"/>
    </location>
</feature>
<feature type="domain" description="Fibronectin type-III" evidence="29">
    <location>
        <begin position="4607"/>
        <end position="4702"/>
    </location>
</feature>
<evidence type="ECO:0000256" key="23">
    <source>
        <dbReference type="PROSITE-ProRule" id="PRU00192"/>
    </source>
</evidence>
<keyword evidence="6 23" id="KW-0728">SH3 domain</keyword>
<evidence type="ECO:0000313" key="30">
    <source>
        <dbReference type="EMBL" id="KAF4095636.1"/>
    </source>
</evidence>
<dbReference type="CDD" id="cd23767">
    <property type="entry name" value="IQCD"/>
    <property type="match status" value="1"/>
</dbReference>
<feature type="compositionally biased region" description="Acidic residues" evidence="24">
    <location>
        <begin position="5109"/>
        <end position="5121"/>
    </location>
</feature>
<feature type="compositionally biased region" description="Polar residues" evidence="24">
    <location>
        <begin position="6618"/>
        <end position="6643"/>
    </location>
</feature>
<feature type="domain" description="Ig-like" evidence="28">
    <location>
        <begin position="917"/>
        <end position="1000"/>
    </location>
</feature>
<feature type="domain" description="Ig-like" evidence="28">
    <location>
        <begin position="4333"/>
        <end position="4417"/>
    </location>
</feature>
<dbReference type="Gene3D" id="1.20.900.10">
    <property type="entry name" value="Dbl homology (DH) domain"/>
    <property type="match status" value="1"/>
</dbReference>
<dbReference type="GO" id="GO:0055013">
    <property type="term" value="P:cardiac muscle cell development"/>
    <property type="evidence" value="ECO:0007669"/>
    <property type="project" value="UniProtKB-ARBA"/>
</dbReference>
<dbReference type="SMART" id="SM00060">
    <property type="entry name" value="FN3"/>
    <property type="match status" value="2"/>
</dbReference>
<evidence type="ECO:0000256" key="7">
    <source>
        <dbReference type="ARBA" id="ARBA00022490"/>
    </source>
</evidence>
<feature type="domain" description="Ig-like" evidence="28">
    <location>
        <begin position="3973"/>
        <end position="4046"/>
    </location>
</feature>
<dbReference type="InterPro" id="IPR003599">
    <property type="entry name" value="Ig_sub"/>
</dbReference>
<dbReference type="PROSITE" id="PS50002">
    <property type="entry name" value="SH3"/>
    <property type="match status" value="1"/>
</dbReference>
<accession>A0A7J6BL49</accession>
<keyword evidence="17" id="KW-0112">Calmodulin-binding</keyword>
<comment type="catalytic activity">
    <reaction evidence="22">
        <text>L-seryl-[protein] + ATP = O-phospho-L-seryl-[protein] + ADP + H(+)</text>
        <dbReference type="Rhea" id="RHEA:17989"/>
        <dbReference type="Rhea" id="RHEA-COMP:9863"/>
        <dbReference type="Rhea" id="RHEA-COMP:11604"/>
        <dbReference type="ChEBI" id="CHEBI:15378"/>
        <dbReference type="ChEBI" id="CHEBI:29999"/>
        <dbReference type="ChEBI" id="CHEBI:30616"/>
        <dbReference type="ChEBI" id="CHEBI:83421"/>
        <dbReference type="ChEBI" id="CHEBI:456216"/>
        <dbReference type="EC" id="2.7.11.1"/>
    </reaction>
</comment>
<evidence type="ECO:0000256" key="13">
    <source>
        <dbReference type="ARBA" id="ARBA00022741"/>
    </source>
</evidence>
<feature type="domain" description="Ig-like" evidence="28">
    <location>
        <begin position="110"/>
        <end position="198"/>
    </location>
</feature>
<dbReference type="SUPFAM" id="SSF49265">
    <property type="entry name" value="Fibronectin type III"/>
    <property type="match status" value="2"/>
</dbReference>
<dbReference type="EC" id="2.7.11.1" evidence="5"/>
<feature type="domain" description="Ig-like" evidence="28">
    <location>
        <begin position="367"/>
        <end position="450"/>
    </location>
</feature>
<dbReference type="Pfam" id="PF00612">
    <property type="entry name" value="IQ"/>
    <property type="match status" value="1"/>
</dbReference>
<feature type="domain" description="Ig-like" evidence="28">
    <location>
        <begin position="3187"/>
        <end position="3257"/>
    </location>
</feature>
<feature type="domain" description="Ig-like" evidence="28">
    <location>
        <begin position="1008"/>
        <end position="1119"/>
    </location>
</feature>
<feature type="domain" description="Ig-like" evidence="28">
    <location>
        <begin position="2639"/>
        <end position="2723"/>
    </location>
</feature>
<feature type="domain" description="Ig-like" evidence="28">
    <location>
        <begin position="2997"/>
        <end position="3083"/>
    </location>
</feature>
<keyword evidence="7" id="KW-0963">Cytoplasm</keyword>
<dbReference type="InterPro" id="IPR036116">
    <property type="entry name" value="FN3_sf"/>
</dbReference>
<feature type="region of interest" description="Disordered" evidence="24">
    <location>
        <begin position="5058"/>
        <end position="5090"/>
    </location>
</feature>
<feature type="region of interest" description="Disordered" evidence="24">
    <location>
        <begin position="5619"/>
        <end position="5661"/>
    </location>
</feature>
<dbReference type="FunFam" id="2.30.29.30:FF:000197">
    <property type="entry name" value="obscurin isoform X5"/>
    <property type="match status" value="1"/>
</dbReference>
<dbReference type="CDD" id="cd13239">
    <property type="entry name" value="PH_Obscurin"/>
    <property type="match status" value="1"/>
</dbReference>
<evidence type="ECO:0000256" key="12">
    <source>
        <dbReference type="ARBA" id="ARBA00022737"/>
    </source>
</evidence>
<feature type="domain" description="Ig-like" evidence="28">
    <location>
        <begin position="766"/>
        <end position="822"/>
    </location>
</feature>
<feature type="domain" description="DH" evidence="27">
    <location>
        <begin position="5756"/>
        <end position="5940"/>
    </location>
</feature>
<dbReference type="InterPro" id="IPR052385">
    <property type="entry name" value="Obscurin/Obscurin-like_Reg"/>
</dbReference>
<dbReference type="GO" id="GO:0005524">
    <property type="term" value="F:ATP binding"/>
    <property type="evidence" value="ECO:0007669"/>
    <property type="project" value="UniProtKB-KW"/>
</dbReference>
<keyword evidence="14" id="KW-0418">Kinase</keyword>
<dbReference type="FunFam" id="2.60.40.10:FF:000084">
    <property type="entry name" value="Myosin binding protein C, slow type"/>
    <property type="match status" value="1"/>
</dbReference>
<feature type="domain" description="Ig-like" evidence="28">
    <location>
        <begin position="3440"/>
        <end position="3526"/>
    </location>
</feature>
<dbReference type="Pfam" id="PF00621">
    <property type="entry name" value="RhoGEF"/>
    <property type="match status" value="1"/>
</dbReference>
<keyword evidence="13" id="KW-0547">Nucleotide-binding</keyword>
<feature type="domain" description="Ig-like" evidence="28">
    <location>
        <begin position="1380"/>
        <end position="1458"/>
    </location>
</feature>
<feature type="domain" description="Ig-like" evidence="28">
    <location>
        <begin position="2909"/>
        <end position="2992"/>
    </location>
</feature>
<feature type="domain" description="Ig-like" evidence="28">
    <location>
        <begin position="6171"/>
        <end position="6262"/>
    </location>
</feature>
<keyword evidence="8" id="KW-0723">Serine/threonine-protein kinase</keyword>
<evidence type="ECO:0000256" key="3">
    <source>
        <dbReference type="ARBA" id="ARBA00004496"/>
    </source>
</evidence>
<feature type="domain" description="Ig-like" evidence="28">
    <location>
        <begin position="1281"/>
        <end position="1376"/>
    </location>
</feature>
<feature type="domain" description="Ig-like" evidence="28">
    <location>
        <begin position="3707"/>
        <end position="3793"/>
    </location>
</feature>
<dbReference type="Gene3D" id="2.30.30.40">
    <property type="entry name" value="SH3 Domains"/>
    <property type="match status" value="1"/>
</dbReference>
<dbReference type="SUPFAM" id="SSF48065">
    <property type="entry name" value="DBL homology domain (DH-domain)"/>
    <property type="match status" value="1"/>
</dbReference>
<feature type="domain" description="Ig-like" evidence="28">
    <location>
        <begin position="4064"/>
        <end position="4149"/>
    </location>
</feature>
<dbReference type="PANTHER" id="PTHR35971">
    <property type="entry name" value="SI:DKEY-31G6.6"/>
    <property type="match status" value="1"/>
</dbReference>
<feature type="domain" description="Ig-like" evidence="28">
    <location>
        <begin position="5211"/>
        <end position="5300"/>
    </location>
</feature>
<dbReference type="InterPro" id="IPR036179">
    <property type="entry name" value="Ig-like_dom_sf"/>
</dbReference>
<dbReference type="InterPro" id="IPR055251">
    <property type="entry name" value="SOS1_NGEF_PH"/>
</dbReference>
<dbReference type="CDD" id="cd12025">
    <property type="entry name" value="SH3_Obscurin_like"/>
    <property type="match status" value="1"/>
</dbReference>
<dbReference type="CDD" id="cd00096">
    <property type="entry name" value="Ig"/>
    <property type="match status" value="7"/>
</dbReference>
<evidence type="ECO:0000256" key="15">
    <source>
        <dbReference type="ARBA" id="ARBA00022840"/>
    </source>
</evidence>
<feature type="region of interest" description="Disordered" evidence="24">
    <location>
        <begin position="4828"/>
        <end position="4884"/>
    </location>
</feature>
<feature type="domain" description="Ig-like" evidence="28">
    <location>
        <begin position="275"/>
        <end position="358"/>
    </location>
</feature>
<feature type="domain" description="Ig-like" evidence="28">
    <location>
        <begin position="1196"/>
        <end position="1274"/>
    </location>
</feature>
<dbReference type="FunFam" id="2.30.30.40:FF:000124">
    <property type="entry name" value="obscurin isoform X2"/>
    <property type="match status" value="1"/>
</dbReference>
<dbReference type="InterPro" id="IPR011993">
    <property type="entry name" value="PH-like_dom_sf"/>
</dbReference>
<dbReference type="SMART" id="SM00015">
    <property type="entry name" value="IQ"/>
    <property type="match status" value="1"/>
</dbReference>
<dbReference type="FunFam" id="2.60.40.10:FF:000502">
    <property type="entry name" value="obscurin-like protein 1 isoform X2"/>
    <property type="match status" value="1"/>
</dbReference>
<evidence type="ECO:0000259" key="27">
    <source>
        <dbReference type="PROSITE" id="PS50010"/>
    </source>
</evidence>
<dbReference type="InterPro" id="IPR000219">
    <property type="entry name" value="DH_dom"/>
</dbReference>
<dbReference type="FunFam" id="2.60.40.10:FF:000612">
    <property type="entry name" value="palladin isoform X1"/>
    <property type="match status" value="1"/>
</dbReference>
<keyword evidence="19" id="KW-0539">Nucleus</keyword>
<feature type="domain" description="Ig-like" evidence="28">
    <location>
        <begin position="6077"/>
        <end position="6166"/>
    </location>
</feature>
<feature type="domain" description="SH3" evidence="25">
    <location>
        <begin position="5665"/>
        <end position="5732"/>
    </location>
</feature>
<evidence type="ECO:0000256" key="17">
    <source>
        <dbReference type="ARBA" id="ARBA00022860"/>
    </source>
</evidence>
<comment type="cofactor">
    <cofactor evidence="1">
        <name>Mg(2+)</name>
        <dbReference type="ChEBI" id="CHEBI:18420"/>
    </cofactor>
</comment>
<dbReference type="PROSITE" id="PS50010">
    <property type="entry name" value="DH_2"/>
    <property type="match status" value="1"/>
</dbReference>
<evidence type="ECO:0000256" key="20">
    <source>
        <dbReference type="ARBA" id="ARBA00023319"/>
    </source>
</evidence>
<keyword evidence="9" id="KW-0597">Phosphoprotein</keyword>
<feature type="region of interest" description="Disordered" evidence="24">
    <location>
        <begin position="6377"/>
        <end position="6401"/>
    </location>
</feature>
<keyword evidence="16" id="KW-0460">Magnesium</keyword>
<dbReference type="PROSITE" id="PS50003">
    <property type="entry name" value="PH_DOMAIN"/>
    <property type="match status" value="1"/>
</dbReference>
<feature type="domain" description="Ig-like" evidence="28">
    <location>
        <begin position="4243"/>
        <end position="4328"/>
    </location>
</feature>
<dbReference type="PROSITE" id="PS00290">
    <property type="entry name" value="IG_MHC"/>
    <property type="match status" value="1"/>
</dbReference>
<dbReference type="PROSITE" id="PS50835">
    <property type="entry name" value="IG_LIKE"/>
    <property type="match status" value="45"/>
</dbReference>
<dbReference type="SUPFAM" id="SSF48726">
    <property type="entry name" value="Immunoglobulin"/>
    <property type="match status" value="56"/>
</dbReference>
<evidence type="ECO:0000256" key="5">
    <source>
        <dbReference type="ARBA" id="ARBA00012513"/>
    </source>
</evidence>
<dbReference type="FunFam" id="2.60.40.10:FF:001084">
    <property type="entry name" value="obscurin-like isoform X3"/>
    <property type="match status" value="1"/>
</dbReference>
<dbReference type="GO" id="GO:0005634">
    <property type="term" value="C:nucleus"/>
    <property type="evidence" value="ECO:0007669"/>
    <property type="project" value="UniProtKB-SubCell"/>
</dbReference>
<dbReference type="PROSITE" id="PS50096">
    <property type="entry name" value="IQ"/>
    <property type="match status" value="1"/>
</dbReference>
<dbReference type="InterPro" id="IPR035526">
    <property type="entry name" value="Obscurin_SH3"/>
</dbReference>
<feature type="domain" description="Ig-like" evidence="28">
    <location>
        <begin position="827"/>
        <end position="912"/>
    </location>
</feature>
<evidence type="ECO:0000259" key="28">
    <source>
        <dbReference type="PROSITE" id="PS50835"/>
    </source>
</evidence>
<feature type="domain" description="Ig-like" evidence="28">
    <location>
        <begin position="1747"/>
        <end position="1831"/>
    </location>
</feature>
<feature type="domain" description="Ig-like" evidence="28">
    <location>
        <begin position="3351"/>
        <end position="3423"/>
    </location>
</feature>
<feature type="compositionally biased region" description="Basic and acidic residues" evidence="24">
    <location>
        <begin position="4843"/>
        <end position="4863"/>
    </location>
</feature>
<dbReference type="FunFam" id="2.60.40.10:FF:000747">
    <property type="entry name" value="obscurin isoform X6"/>
    <property type="match status" value="1"/>
</dbReference>
<evidence type="ECO:0000256" key="8">
    <source>
        <dbReference type="ARBA" id="ARBA00022527"/>
    </source>
</evidence>
<dbReference type="FunFam" id="2.60.40.10:FF:000107">
    <property type="entry name" value="Myosin, light chain kinase a"/>
    <property type="match status" value="1"/>
</dbReference>
<dbReference type="FunFam" id="2.60.40.10:FF:000148">
    <property type="entry name" value="titin isoform X1"/>
    <property type="match status" value="1"/>
</dbReference>
<keyword evidence="18" id="KW-1015">Disulfide bond</keyword>
<dbReference type="SUPFAM" id="SSF50729">
    <property type="entry name" value="PH domain-like"/>
    <property type="match status" value="1"/>
</dbReference>
<dbReference type="FunFam" id="2.60.40.10:FF:000214">
    <property type="entry name" value="titin isoform X1"/>
    <property type="match status" value="7"/>
</dbReference>
<feature type="region of interest" description="Disordered" evidence="24">
    <location>
        <begin position="6610"/>
        <end position="6652"/>
    </location>
</feature>
<comment type="subcellular location">
    <subcellularLocation>
        <location evidence="3">Cytoplasm</location>
    </subcellularLocation>
    <subcellularLocation>
        <location evidence="2">Nucleus</location>
    </subcellularLocation>
</comment>
<dbReference type="PANTHER" id="PTHR35971:SF4">
    <property type="entry name" value="OBSCURIN"/>
    <property type="match status" value="1"/>
</dbReference>
<evidence type="ECO:0000259" key="29">
    <source>
        <dbReference type="PROSITE" id="PS50853"/>
    </source>
</evidence>
<keyword evidence="11" id="KW-0479">Metal-binding</keyword>
<feature type="domain" description="Ig-like" evidence="28">
    <location>
        <begin position="4967"/>
        <end position="5055"/>
    </location>
</feature>
<feature type="domain" description="Ig-like" evidence="28">
    <location>
        <begin position="2461"/>
        <end position="2545"/>
    </location>
</feature>
<evidence type="ECO:0000256" key="1">
    <source>
        <dbReference type="ARBA" id="ARBA00001946"/>
    </source>
</evidence>
<evidence type="ECO:0000256" key="9">
    <source>
        <dbReference type="ARBA" id="ARBA00022553"/>
    </source>
</evidence>
<dbReference type="FunFam" id="2.60.40.10:FF:000965">
    <property type="entry name" value="Obscurin, cytoskeletal calmodulin and titin-interacting RhoGEF"/>
    <property type="match status" value="1"/>
</dbReference>
<feature type="domain" description="Ig-like" evidence="28">
    <location>
        <begin position="3529"/>
        <end position="3601"/>
    </location>
</feature>
<dbReference type="FunFam" id="2.60.40.10:FF:000228">
    <property type="entry name" value="obscurin isoform X4"/>
    <property type="match status" value="8"/>
</dbReference>
<evidence type="ECO:0000256" key="21">
    <source>
        <dbReference type="ARBA" id="ARBA00047899"/>
    </source>
</evidence>
<dbReference type="InterPro" id="IPR007110">
    <property type="entry name" value="Ig-like_dom"/>
</dbReference>
<dbReference type="InterPro" id="IPR001452">
    <property type="entry name" value="SH3_domain"/>
</dbReference>
<keyword evidence="10" id="KW-0808">Transferase</keyword>
<evidence type="ECO:0000256" key="2">
    <source>
        <dbReference type="ARBA" id="ARBA00004123"/>
    </source>
</evidence>
<dbReference type="GO" id="GO:0046872">
    <property type="term" value="F:metal ion binding"/>
    <property type="evidence" value="ECO:0007669"/>
    <property type="project" value="UniProtKB-KW"/>
</dbReference>
<organism evidence="30 31">
    <name type="scientific">Onychostoma macrolepis</name>
    <dbReference type="NCBI Taxonomy" id="369639"/>
    <lineage>
        <taxon>Eukaryota</taxon>
        <taxon>Metazoa</taxon>
        <taxon>Chordata</taxon>
        <taxon>Craniata</taxon>
        <taxon>Vertebrata</taxon>
        <taxon>Euteleostomi</taxon>
        <taxon>Actinopterygii</taxon>
        <taxon>Neopterygii</taxon>
        <taxon>Teleostei</taxon>
        <taxon>Ostariophysi</taxon>
        <taxon>Cypriniformes</taxon>
        <taxon>Cyprinidae</taxon>
        <taxon>Acrossocheilinae</taxon>
        <taxon>Onychostoma</taxon>
    </lineage>
</organism>
<evidence type="ECO:0000259" key="25">
    <source>
        <dbReference type="PROSITE" id="PS50002"/>
    </source>
</evidence>
<keyword evidence="12" id="KW-0677">Repeat</keyword>
<evidence type="ECO:0000256" key="11">
    <source>
        <dbReference type="ARBA" id="ARBA00022723"/>
    </source>
</evidence>
<dbReference type="InterPro" id="IPR013098">
    <property type="entry name" value="Ig_I-set"/>
</dbReference>
<gene>
    <name evidence="30" type="ORF">G5714_023239</name>
</gene>
<dbReference type="FunFam" id="2.60.40.10:FF:000380">
    <property type="entry name" value="obscurin isoform X3"/>
    <property type="match status" value="1"/>
</dbReference>
<sequence length="6652" mass="737725">MDQNLFGGAPRFLTRPKAFSLCVGRDASLSCTIVGNPVPVVTWEKEKILLSAGGRFKKVEDGDVYRLTIYDLTLEDSGQYMCRAKNSVGEAYAAVTLKVGLPETVIDRAPVFTVKPVSTRVGLGGDVTFYCRVAAHPAPNFDWEKDGRYLGETNRIRITSENDSSSLRIQSVRSLDSGTYTCRAQNSIGRAQAAAALVVDLQDTRLLNADKSTSLLSHMQKRKEEMRKDISLYRTMESSSAMHTTSSSMITEELGSLGLPYDQEQRVSALTSMLPKGVFTRTCMVTEGKHAKLSCFVTGHPKPQIIWRKDGANISEGRRHVMYEDQAENFILKVLYCKQSDNGLYTCNASNLAGQTYSAVLVIVKEPKIPFKKKLQDVEVKEKETATLLCEVPVLNTKASWFMEETRLEENAKYRMDVEGTLRRLTIHNVTTNDDAVYICEMKEGSRTVAELTVLGNITKKLPRRTVVPVSDTVIFCVELEKPVDDAYWTRNGERLKEDSRIIIARINRQYTLTIRECTAEDSGEVAFIAHDCKTSTRFSVTAPRKHPPDPPVEPVVRSKTDSSITLCWSPPDSDRPVPITGYFLERRKVGAQTWVKVTSTSVSSTEYTVSEISEDASYQFRISAVNDFGQSAYLEVPGTFYLEPTASVKTGLLNCSAHVGEEATFTVELSAVCSGSWTINDRMIRSGSEYLITRSKTTHTLVIREVSMELNGAQVKFVGGGSQSVSTLGVKAAHARFTNKSSQVEVFTFSMHSSAQMFTEVSNSSIQVVWMKNGKELRMGKKYEATSVERKRILTVHNVDCEDVGIYECVCDGDKMSVQLALKEEPSKFVNKPRAQPQESDALVGDVVLCCEVASPGTAVVWKKEQIEIMEDKRTTFISQGTRRKLVIRGAKQSDEGHYSCETAEDKMTFLVKIKETRAAFSNKDSYKKEVKVSTSQKATLSCEVSDVKTEVKWFKDGKQLISSKTVHMESKGKSRQLVLENVEKKDAGEYTCEAGNENLVFKIQVEDIQATFSNKDSYQKEVRVAVSKKATLSCEVSDPKTEVKWFKDGKQLSSSKTVHMESKGESRQLLLENMQKKDAGEYTCEIGNEKLVFKICVEDIQAAFTNKDSYQKEVKVSASQKATLSCEVSDIKTEVKWFKDGKQLSSSKTVHMESKGKSRLLVLDNVEKKDAGEYTCEAGNEKLAFKIQVTDIQAAFTNKDSYQKEVKVSASQKATLSCEVSDIKTEVKWFKDGKQLSSSKTVHMESKGKSRQMVLDNVEKKDAGEYTCEAGNEKLAFKIQVTDIQAAFTNKDSYQKEVKVSASQKATLSCEVSDIKTEVKWFKDGKQLSSSKTVHMESKGKSRLLVLDNVEKKDAGEYTCEAGNEKLAFKIQVTDIQAAFTNKDSYQKEVKVSASQKATLSCEVSDVKTEVKWFKDGKQLSSSKTVHMESKGKSRQMVLDNVEKKDAGEYTCEVGNEKLAFKIQVTDIQAAFTNKDSYQKEVKVAASQKGTLSCEVSDPKTEVKWFKDGKQLSSSKTVHMESKGKSRQLVLENVEKKDAGEYTCEFGNEKLPFKIQVTELKAAFTNKDSYQKEVKVSASQKATLSCEVSDIKTEVKWFKDGKQLSSSKTVHMESKGKSRLLVLDNVEKKDAGEYTCDVGNEKLLFKIQLEDVSTKFQKTSVMKETVMVESTEKVVLKTEVMSENCSVKWFRDGIELKDESKYEMKQEGRSRVLIVKSSESKDTGTYFCQTADDKVEFKVQVKDAPLKFVVPLQPVSAVLESTMTLSCSLNKATSSVLWKHNGKEIKSGGKFSIRTDGTNCILNVSAVAQEDEGEYSCECKDDKTSTKVTTKAPRLVRFTTKLNNVVANEGKDAIFKCSITPADASVRWLRNDIPITASPKFKIAHGGSSHSLTITAVTQEDAGEISIDAEGKVCKATLQVQQLPVTFKKKLADVTVTEQDTVRLEVELSKHSKDVKWMKNGVVLQQGENMEIHVDGAKQALVLKSVAYADRGYYSCETLDDKTQAKLTVEIKKIQIVKGLKEMKVQEKETITMEVELSKADVEGSWSKDAKKLKAGPNIIITALGNKHCLTMSQLKLSDGGTITFQAEDAHTSGKLIVTEPAAKIFKPLRDISSPEKEKVTFECEVSRANADVKWFKDDEELKPGKKFGIHSQTNKRTLIIHKCAYEDQGQYICRTTDDNTSAKLTVHARDIKIVKPLQDVELTEKESATFVCEISHDEVEAQWHKGDAKVKAGDNIKIRQEGKTYILLFKSVKAEDAGEIKFTAEKASSAAKLKVKELPVRFVKKLRDKIAMYKHRAYLECQVSRANAKVTWYKNKSEIKPSKKHEITSEDIYRKLTIIDVDSDDEDTYVCDATDDKTSCQLLVEEQAISIVRELSSVEVTEPFAAHFEVEVSVETVKPVKWTLNGEQLKESADIEMEKEGTMHRLTFKKTKASMSGPVQFTAGKSKSTAELKVKERPIEVLEPLKDMSAKEKTSTTLCCKFSATPKEVRWFKGQTALEASSKYSMKQKDANVQLIIQALSAEDSGEYRCQVAVCESKAVLTVEVRKIQITKHLTDVEVDEDSDAVFTCEVNYADEEVQWTLNDKPLFNNEVNAITHVDKTHTLTLKNLAPADGGKVSFSIRDVKETVCLKVKEKKAIFLKMLDDVVAEEKGTVTLKCEASKPRVAPVWRKDGTVLSAGEKYELLHDGKTLGLTIHDVTQADAGEYSCDLGTDLSKSKVTVRDIHIGITKRLKSVEAKAGENCTFECILSRESSERCTWSLKGQPVTDGGRFQISSKGRKYTLTIKAVSASDSGEVVFTLKDLSSKATLTVEGEAPTISKELQGVNAKIGEDATFSCELSQSGLEVKWSKDGKSIRKSQKYEISQEQMLVKLTIRNVTEKDSGEYSCEITGGPTSKAKLELKELANKFIREIKDATAEEKSAVSFECETAQPASKVIWLKGTKEIRAGGRYELLQKGTVLILKVKDLEKSDSEVYTCDIGSTKSTAKLTVNVVPARFKGQMKNQQVTEGGKVLLSCELSKPGCQVEWKKGTESLKHGGRYQIMQRDTMCELQISDLVPEDSGEYSCDCGNEITTANVVVSALPTIFKCELQSQEFDEGDSVTLHCELSKPGVPVVWKKGTQVLQSREKYLIMQDGATVELKIADLRPEDAGQYTCVCGDKKTTANIKIKALLFKRELQNQECQEAGSVTLQCELSKPGVPVVWRKGTQVIHSGEKYHIKQVGSVFELKIPDVKPEDAGVYSCDCGFIKTSSTITVNALPVVFTHELQNMECDEGGSATLSCELSKPGVPVQWKKGSHVIQSGGKYVIRQIASKVELKITDLKPEDEGDYTCVCGDKATTAHMKIKAHPIQFTEVLLNQACDEGGTVILRCELSKPGVPVIWRKGTRVIHSGGKYVIKQVGTTVELKIIDVKPEDVGDYACDCGDNITTANIKVNALPVVFRHELQNQQVQEGESVSLHCELSKPGVPVVWRKGTEVISSGGKYLIQQVGSTVELKITDVKPEDAGDYVCDCGDNISTASIKVNALPVVFKRELQNQELQEGESVTLRCELSKPGVPVVWRKGTEVISSGGKYIIKQVSSSVELKITDVKPEDAGDYVCDCGDNICTANVKVNALPVVFKRELQNQEIQEGDSVTLCCELSKPEVPVVWRKGTQVIHSGGKYLIKQVGSTVELKIKDVKPEDAGDYVCDCGDSMTTANVRVNATPATFTKELKNQTAIEGESIIFQCELSKLGVPVVWRKGIQVIHSGGKYLIRQVGSTVELKITDVKPEDAGDYACDCGDSITAANVKVNALPAIFTQALKNQAAVEGESISFQCELSKTDIPVEWRRGEVGLCPCAKYELKQDGHRAQLVIHDLEREDSGDYICDTGERQSIAYLEVKALPVLFKSSLKDLESEAGENVVFRCELDKAGAKVIWRKDKSVIEASHKYQLKQDGAVAELIIYKLQEGDAGEYCCETEYDRTSAKLTVKEPEITILTGLKSCIVNEGEDVHFECLVSHDNALIVQWTLQDVPLQNNEMNEIRMEGKRHTLTLRSVTQKDSGTVSFHVGAHTSFACLTVRAIPVLSFVKELTSQEVTEGGSASLCCETSISDTSVTWKKGTQVLSDGKKYSIKRDGSIHTLEIHKLSVDDGGEYICEAGDKRSKATLTVKECVKITRKLKDVTVITGEDAIFQCEVSHTGVTNVEWWLGSNHLQNNDLNQISCQVREHSLVLKMVTPDDSGDVAFVVGPEKSVAYLLVQEKPKVVFLEKPLDLTAKEGQTVTLSCMTSDPEASVTWYKDEAMINAGGRYLLYKDRAVHQLRILRVEEGDAGLYTCKTKDAESCATLTVKGQPAYFRKELDNQNAIEGDSITLRCELSKPVKSVEWRKGGVVLQPSKKFEMKKEGCVLELHVHDLEPEDNGYYTCDAGDQLTTASVTVQAKPIDILQELSNMETINGGEALFECSLSRPETKDCRWLINGKPVKESANVEIVSFESGRRHLLLLKDLHPCENTRVTFQAGTSSTTALLSVKAWQLEVVKPLEDKTAIAGEQVEFTCVLNEAVPESDVTWYANGVELKCNDQWAMRASGSSYSLILKKAQAQPTQEITFAARDALSMAKLITISVPDPPEDPELVSKGPTFVTLSWFTPLSDGGSPIIGYRVEMRLVDSVLWLPCHTEPVCNTEFLVENLIPGAGYRFRVAAINRAGIGEPVQLPQTVTLDAPVTMTKMLSSSKIQKGKMVRLECELSTENKSVTWLQDNREIEVGVKYQMVAEGKSQVLLIKDFQSTDQGVYSCVASEEVKTSINLNLEGDDTTVSQDVGSQPKLPPEAASEGDLHALWDAVAKKRRMSREPTLDSISELPEEDGKEKAQRKEGKVPEKEVRPVEPTPKITGEPNLYTSSDEESLSGTTSLVSYLKKSSKSSMTVESHTETIASKKLYEHFQMTEQSVTKTSVEPLMEAQKGDELQDAAVKIQAAFKGYKARKDMRPVFKEVFKDQTKEPNGTIHLECIVEGKPDKVCWLKDGEPLTDGKHHHIDIYNDGTCSLVVTAATTKDTGVYTCEVTNKFGVSMHSGKVTVGSLRESSGRRPLTLGYSADSEAESSSGSEMDETLRQASKRLRRLLRTRLPPDVEEEPFVSADEGDLPPTDLQSYREDDQYIYIRFDNRAEAQVASQRFQEMFTYQGVPIETAIIAVAGAKVELRITKMGLSQDGSQTPTQDRPMPAFMTGAPAAPVFLTDLRSQDVPDGFPVSFDCVIVGIPPPTVRWFKDGKMLEENDHYMINEDQEGHHQLIITAVLPTDMGVYRCMAENDSGIASSKAELRVDMSCSSDYDTAADATETSSYVSAKGYVSSSEHRDTEAFESVAEDEQLPQVVDELHDLFLSPGAPIAKMSVKVKGFPTPRVYWFKDGTPLQASSRIALSTERDQHSLEILDVKREDTGEYSAYISNIAGSAYSSARLNVLAPGERPAPEQGRMRDSKVPLVPPRFLERFSNKKVKRGASITLSVKVEGSPTPSVNWLKEVSDKDVLWIKADTPGYKVASSGRQHSLILMEVEKKHGGMYTCIATNRAGQSVNTARLDVETAPEQKKVGPEVLGITISPPQEEGKGEIKLPSFGEVGTEEFLQKLTTQITEMVSARITQASLRVPGADSDDETKTPSPSPYHGRSRPPSLIADSSSESDEGDARGEMFDIYVVTADYNPMGVSKDAIALKEGQYVEVLDSAHPLKWLVRTKPTKSNPSRQGWVSPAYLDKRLKLSAEAADLPETMREEVTETEYKKKLCQLVQELISTETEFLKEIEFFASHHLKRVDEESTPSEIASQKETIFRNINDLKSFHSSTLLPGLRDCDTDDDIAMHFLRNSEGFEKYLQYLIGQLQAESVISEKEVHQYFKDYTVSELANVDPSEGPVLSINAYLQRPQERIQKYRALLKELIRNKARNGQNCCLLEQAYAMVSSLSQRSENTHHVSLIENYPANLEALGEPIRQGPFTVWEGAPGIRTPSRGHHRHVFLFKNHVVICKQKRDTNTDTQTYVFKNMMKLTNIDVNETVESDERAFEIWHEREDSVRKYTLQARTVIIKNSWLRDLRDLQQRYSMPAWSPPDFDAVLTDCTAELGQTVKLACKVTGAPKPQVTWYKDGRAVEADPHHIIIEDPDGSCTLILDNMTADDSGQYMCFATSSAGNASTLGKITVQVPPRFVNKIRNAILHPGEDAQFTCIIQSAPSPKIRWFKDGKLLTDLEKFQTYSESRSGVLVLVIKNPGERDLGHYDCELSNRLGSARCAAQLITPAVAMAGERRADQAISIEVTEQETKIPKKTIIIEETITTVVKNTRMKRHASPRPSPMGAHRSETSTPEPPRQRRTLARKTVPTLYVPEQEGATARNPRWVEVEEIIEYKVNKSPKLPRRRGVSPGKFSSPGNPNTNNSNNKLLEEAMGAAMALQGSSGTDEEEIAQNVSEVPSEVDNMTTYSGEIDDPCVSDGDEGTIVVEPEDDELDARDCKILTDGNRVLTLEDLEDYIPQEGETFGSGTDHHVLVEKPSEVSVLQREIIEPVIGKPIVLNVVRPVPPAKPRMGFFGSFKEHISSMFSPGSSASGSSEARREKTIPIHVTGEPSSNYSRHTGSFARLEVQPTYCSEVQRGKEGGQQSFKTQVSAQTRSYTPTGQVTLQISKKKPFEKQ</sequence>
<protein>
    <recommendedName>
        <fullName evidence="5">non-specific serine/threonine protein kinase</fullName>
        <ecNumber evidence="5">2.7.11.1</ecNumber>
    </recommendedName>
</protein>
<dbReference type="GO" id="GO:0005737">
    <property type="term" value="C:cytoplasm"/>
    <property type="evidence" value="ECO:0007669"/>
    <property type="project" value="UniProtKB-SubCell"/>
</dbReference>